<sequence length="386" mass="42552">MAPENLKIIGTAHVSDKSVEEVRQTILEENPDVVAVELCQNRYLNMMAEKNGQQKQDVPIKEIIKGNNLTMFLVSTFLSYFQKKIGEDVGVKPGSEMIAAIEAADEVGAKVALIDRDIQITLKRALNQMSYFEKAKFVYGIIASFFSKEEAIEDIESIKEGDTLAEIMGYFKDMSPKAFDVLVTERDAFMASRLLEINEENVVAVVGAGHQEGIKKNMENPKDIPPLQELLNIKKSKIPIGKLILFSIPAIFIIIFVLAFINGINIKTSIMQFVLLTGGLSFIGSILSGSKIYSAVTAFLVAPVTSIHPLLAAGWFSGIVEAKYRHVSMDDMSNITKCESFRELLGNNLFRVLLVVVGTDIGCTIGTLISIPNVFLPLFNKIFGFG</sequence>
<dbReference type="NCBIfam" id="TIGR00261">
    <property type="entry name" value="traB"/>
    <property type="match status" value="1"/>
</dbReference>
<reference evidence="2 3" key="1">
    <citation type="journal article" date="2014" name="Int. J. Syst. Evol. Microbiol.">
        <title>Methanobacterium paludis sp. nov. and a novel strain of Methanobacterium lacus isolated from northern peatlands.</title>
        <authorList>
            <person name="Cadillo-Quiroz H."/>
            <person name="Brauer S.L."/>
            <person name="Goodson N."/>
            <person name="Yavitt J.B."/>
            <person name="Zinder S.H."/>
        </authorList>
    </citation>
    <scope>NUCLEOTIDE SEQUENCE [LARGE SCALE GENOMIC DNA]</scope>
    <source>
        <strain evidence="3">DSM 25820 / JCM 18151 / SWAN1</strain>
    </source>
</reference>
<name>F6D2E7_METPW</name>
<dbReference type="eggNOG" id="arCOG02142">
    <property type="taxonomic scope" value="Archaea"/>
</dbReference>
<gene>
    <name evidence="2" type="ordered locus">MSWAN_2071</name>
</gene>
<dbReference type="GeneID" id="10669589"/>
<keyword evidence="1" id="KW-1133">Transmembrane helix</keyword>
<dbReference type="PANTHER" id="PTHR21530">
    <property type="entry name" value="PHEROMONE SHUTDOWN PROTEIN"/>
    <property type="match status" value="1"/>
</dbReference>
<dbReference type="HOGENOM" id="CLU_032780_1_0_2"/>
<keyword evidence="3" id="KW-1185">Reference proteome</keyword>
<feature type="transmembrane region" description="Helical" evidence="1">
    <location>
        <begin position="270"/>
        <end position="288"/>
    </location>
</feature>
<dbReference type="RefSeq" id="WP_013826578.1">
    <property type="nucleotide sequence ID" value="NC_015574.1"/>
</dbReference>
<organism evidence="2 3">
    <name type="scientific">Methanobacterium paludis (strain DSM 25820 / JCM 18151 / SWAN1)</name>
    <dbReference type="NCBI Taxonomy" id="868131"/>
    <lineage>
        <taxon>Archaea</taxon>
        <taxon>Methanobacteriati</taxon>
        <taxon>Methanobacteriota</taxon>
        <taxon>Methanomada group</taxon>
        <taxon>Methanobacteria</taxon>
        <taxon>Methanobacteriales</taxon>
        <taxon>Methanobacteriaceae</taxon>
        <taxon>Methanobacterium</taxon>
    </lineage>
</organism>
<protein>
    <submittedName>
        <fullName evidence="2">TraB family protein</fullName>
    </submittedName>
</protein>
<evidence type="ECO:0000313" key="3">
    <source>
        <dbReference type="Proteomes" id="UP000009231"/>
    </source>
</evidence>
<dbReference type="KEGG" id="mew:MSWAN_2071"/>
<dbReference type="PANTHER" id="PTHR21530:SF7">
    <property type="entry name" value="TRAB DOMAIN-CONTAINING PROTEIN"/>
    <property type="match status" value="1"/>
</dbReference>
<feature type="transmembrane region" description="Helical" evidence="1">
    <location>
        <begin position="349"/>
        <end position="371"/>
    </location>
</feature>
<evidence type="ECO:0000256" key="1">
    <source>
        <dbReference type="SAM" id="Phobius"/>
    </source>
</evidence>
<keyword evidence="1" id="KW-0812">Transmembrane</keyword>
<dbReference type="InterPro" id="IPR002816">
    <property type="entry name" value="TraB/PrgY/GumN_fam"/>
</dbReference>
<accession>F6D2E7</accession>
<dbReference type="InterPro" id="IPR046345">
    <property type="entry name" value="TraB_PrgY-like"/>
</dbReference>
<evidence type="ECO:0000313" key="2">
    <source>
        <dbReference type="EMBL" id="AEG19079.1"/>
    </source>
</evidence>
<dbReference type="Proteomes" id="UP000009231">
    <property type="component" value="Chromosome"/>
</dbReference>
<dbReference type="OrthoDB" id="185689at2157"/>
<keyword evidence="1" id="KW-0472">Membrane</keyword>
<feature type="transmembrane region" description="Helical" evidence="1">
    <location>
        <begin position="243"/>
        <end position="264"/>
    </location>
</feature>
<dbReference type="AlphaFoldDB" id="F6D2E7"/>
<feature type="transmembrane region" description="Helical" evidence="1">
    <location>
        <begin position="295"/>
        <end position="316"/>
    </location>
</feature>
<proteinExistence type="predicted"/>
<dbReference type="Pfam" id="PF01963">
    <property type="entry name" value="TraB_PrgY_gumN"/>
    <property type="match status" value="1"/>
</dbReference>
<dbReference type="STRING" id="868131.MSWAN_2071"/>
<dbReference type="InterPro" id="IPR005230">
    <property type="entry name" value="TraB_bac"/>
</dbReference>
<dbReference type="EMBL" id="CP002772">
    <property type="protein sequence ID" value="AEG19079.1"/>
    <property type="molecule type" value="Genomic_DNA"/>
</dbReference>
<dbReference type="CDD" id="cd14726">
    <property type="entry name" value="TraB_PrgY-like"/>
    <property type="match status" value="1"/>
</dbReference>